<name>C5K5M7_PERM5</name>
<evidence type="ECO:0000313" key="2">
    <source>
        <dbReference type="EMBL" id="EER20216.1"/>
    </source>
</evidence>
<evidence type="ECO:0000256" key="1">
    <source>
        <dbReference type="SAM" id="MobiDB-lite"/>
    </source>
</evidence>
<dbReference type="AlphaFoldDB" id="C5K5M7"/>
<reference evidence="2 3" key="1">
    <citation type="submission" date="2008-07" db="EMBL/GenBank/DDBJ databases">
        <authorList>
            <person name="El-Sayed N."/>
            <person name="Caler E."/>
            <person name="Inman J."/>
            <person name="Amedeo P."/>
            <person name="Hass B."/>
            <person name="Wortman J."/>
        </authorList>
    </citation>
    <scope>NUCLEOTIDE SEQUENCE [LARGE SCALE GENOMIC DNA]</scope>
    <source>
        <strain evidence="3">ATCC 50983 / TXsc</strain>
    </source>
</reference>
<dbReference type="InParanoid" id="C5K5M7"/>
<accession>C5K5M7</accession>
<dbReference type="GeneID" id="9053748"/>
<feature type="compositionally biased region" description="Gly residues" evidence="1">
    <location>
        <begin position="1"/>
        <end position="15"/>
    </location>
</feature>
<dbReference type="RefSeq" id="XP_002788420.1">
    <property type="nucleotide sequence ID" value="XM_002788374.1"/>
</dbReference>
<dbReference type="EMBL" id="GG670693">
    <property type="protein sequence ID" value="EER20216.1"/>
    <property type="molecule type" value="Genomic_DNA"/>
</dbReference>
<feature type="compositionally biased region" description="Polar residues" evidence="1">
    <location>
        <begin position="152"/>
        <end position="161"/>
    </location>
</feature>
<dbReference type="Proteomes" id="UP000007800">
    <property type="component" value="Unassembled WGS sequence"/>
</dbReference>
<feature type="region of interest" description="Disordered" evidence="1">
    <location>
        <begin position="226"/>
        <end position="246"/>
    </location>
</feature>
<protein>
    <submittedName>
        <fullName evidence="2">Uncharacterized protein</fullName>
    </submittedName>
</protein>
<feature type="non-terminal residue" evidence="2">
    <location>
        <position position="310"/>
    </location>
</feature>
<keyword evidence="3" id="KW-1185">Reference proteome</keyword>
<feature type="compositionally biased region" description="Gly residues" evidence="1">
    <location>
        <begin position="110"/>
        <end position="122"/>
    </location>
</feature>
<proteinExistence type="predicted"/>
<sequence length="310" mass="30686">MSNPFGGEGGGGGDGSDNAADRPPEGASGNPSGNADVSPFGSADASPFGSADANPLGGADANPFGGAGEDSSNSAGRDALGSPNGALDGASRGVLDGVVSGQDGYPLSRAGGGSPAVGGFRGSPGEALDSGGVLDGPRRDSLDSLDGPGSTDRPTSTTSARPTALAGLPANVGIVHSLPTRAPSGSPGSGMNPGTRASPEGRPKRDLRTPLAENYRFTDKSLNPSLGEELEFAPDPWSDGMGGVTRKDAGMIATGLGNLQQQSSGGYDQRSRGILGPNEALVSFNNPSFPSAAYLSVFDTAKGHEDGIFR</sequence>
<organism evidence="3">
    <name type="scientific">Perkinsus marinus (strain ATCC 50983 / TXsc)</name>
    <dbReference type="NCBI Taxonomy" id="423536"/>
    <lineage>
        <taxon>Eukaryota</taxon>
        <taxon>Sar</taxon>
        <taxon>Alveolata</taxon>
        <taxon>Perkinsozoa</taxon>
        <taxon>Perkinsea</taxon>
        <taxon>Perkinsida</taxon>
        <taxon>Perkinsidae</taxon>
        <taxon>Perkinsus</taxon>
    </lineage>
</organism>
<feature type="compositionally biased region" description="Basic and acidic residues" evidence="1">
    <location>
        <begin position="199"/>
        <end position="208"/>
    </location>
</feature>
<evidence type="ECO:0000313" key="3">
    <source>
        <dbReference type="Proteomes" id="UP000007800"/>
    </source>
</evidence>
<gene>
    <name evidence="2" type="ORF">Pmar_PMAR012800</name>
</gene>
<feature type="region of interest" description="Disordered" evidence="1">
    <location>
        <begin position="1"/>
        <end position="209"/>
    </location>
</feature>
<feature type="compositionally biased region" description="Low complexity" evidence="1">
    <location>
        <begin position="183"/>
        <end position="194"/>
    </location>
</feature>